<dbReference type="EMBL" id="BARS01007728">
    <property type="protein sequence ID" value="GAF68688.1"/>
    <property type="molecule type" value="Genomic_DNA"/>
</dbReference>
<protein>
    <recommendedName>
        <fullName evidence="2">Peptide chain release factor domain-containing protein</fullName>
    </recommendedName>
</protein>
<evidence type="ECO:0000256" key="1">
    <source>
        <dbReference type="SAM" id="Coils"/>
    </source>
</evidence>
<dbReference type="Gene3D" id="1.20.58.410">
    <property type="entry name" value="Release factor"/>
    <property type="match status" value="1"/>
</dbReference>
<evidence type="ECO:0000259" key="2">
    <source>
        <dbReference type="Pfam" id="PF03462"/>
    </source>
</evidence>
<accession>X0RIT7</accession>
<evidence type="ECO:0000313" key="3">
    <source>
        <dbReference type="EMBL" id="GAF68688.1"/>
    </source>
</evidence>
<dbReference type="InterPro" id="IPR005139">
    <property type="entry name" value="PCRF"/>
</dbReference>
<dbReference type="SUPFAM" id="SSF75620">
    <property type="entry name" value="Release factor"/>
    <property type="match status" value="1"/>
</dbReference>
<dbReference type="AlphaFoldDB" id="X0RIT7"/>
<name>X0RIT7_9ZZZZ</name>
<reference evidence="3" key="1">
    <citation type="journal article" date="2014" name="Front. Microbiol.">
        <title>High frequency of phylogenetically diverse reductive dehalogenase-homologous genes in deep subseafloor sedimentary metagenomes.</title>
        <authorList>
            <person name="Kawai M."/>
            <person name="Futagami T."/>
            <person name="Toyoda A."/>
            <person name="Takaki Y."/>
            <person name="Nishi S."/>
            <person name="Hori S."/>
            <person name="Arai W."/>
            <person name="Tsubouchi T."/>
            <person name="Morono Y."/>
            <person name="Uchiyama I."/>
            <person name="Ito T."/>
            <person name="Fujiyama A."/>
            <person name="Inagaki F."/>
            <person name="Takami H."/>
        </authorList>
    </citation>
    <scope>NUCLEOTIDE SEQUENCE</scope>
    <source>
        <strain evidence="3">Expedition CK06-06</strain>
    </source>
</reference>
<dbReference type="Pfam" id="PF03462">
    <property type="entry name" value="PCRF"/>
    <property type="match status" value="1"/>
</dbReference>
<sequence length="67" mass="7987">MIKWGIIFDLSTKEREVKKLEKEMSQESFWSDQEKAQEVTKRVKELKDAISEFNELKDNLEELAILL</sequence>
<keyword evidence="1" id="KW-0175">Coiled coil</keyword>
<feature type="non-terminal residue" evidence="3">
    <location>
        <position position="67"/>
    </location>
</feature>
<feature type="domain" description="Peptide chain release factor" evidence="2">
    <location>
        <begin position="14"/>
        <end position="64"/>
    </location>
</feature>
<feature type="coiled-coil region" evidence="1">
    <location>
        <begin position="36"/>
        <end position="66"/>
    </location>
</feature>
<proteinExistence type="predicted"/>
<gene>
    <name evidence="3" type="ORF">S01H1_14831</name>
</gene>
<dbReference type="GO" id="GO:0006415">
    <property type="term" value="P:translational termination"/>
    <property type="evidence" value="ECO:0007669"/>
    <property type="project" value="InterPro"/>
</dbReference>
<dbReference type="InterPro" id="IPR045853">
    <property type="entry name" value="Pep_chain_release_fac_I_sf"/>
</dbReference>
<organism evidence="3">
    <name type="scientific">marine sediment metagenome</name>
    <dbReference type="NCBI Taxonomy" id="412755"/>
    <lineage>
        <taxon>unclassified sequences</taxon>
        <taxon>metagenomes</taxon>
        <taxon>ecological metagenomes</taxon>
    </lineage>
</organism>
<comment type="caution">
    <text evidence="3">The sequence shown here is derived from an EMBL/GenBank/DDBJ whole genome shotgun (WGS) entry which is preliminary data.</text>
</comment>